<evidence type="ECO:0000313" key="3">
    <source>
        <dbReference type="EMBL" id="MCZ4245160.1"/>
    </source>
</evidence>
<sequence length="516" mass="59671">MQSNLLYIEELEELFFDVQTQRIFSDQKVFTDCVPRFTAAEIVHKYRLQKNDADFHLLTFLQETFFLPESLKLASDQQTTTVLEHINNLWDKLIRETIEEYSSQINLPFKFIVPGGRFRELFYWDSYFTMLGLQVSGRTDLIEDMVNNFAFLINEYGFIPNGNRSYFLSRSQPPFFSLMIELLVEEKGEMNLIRYLPELKKEYKFWMQGSEELNPGTNAIAHTVRLPGGEILNRYWDNLNTPRPEGYYEDLEIYSNTVGEKDDLYRNIRAACASGWDFSGRWFENPQDMASIKTIDLIPVDLNCLLWHLEYTIAKASKFAGFYDEHLIFIQKANDRLAAIKKYLWNNQTELYLDYDFKKGQSSQTPSLATMFPLFFGIATKIEATSVIKHIEQDFLKPGGLITTLLSTGQQWDAPNGWAPLQWIALLGVKNYGADALAKNISQNWLSTVDRVFHKTGKIMEKYNVTDVSLEAGGGEYPNQDGFGWTNGVYLKMNAEQLNLININLKTTNMTENNPL</sequence>
<reference evidence="3" key="1">
    <citation type="submission" date="2022-12" db="EMBL/GenBank/DDBJ databases">
        <title>Genome sequence of HCMS5-2.</title>
        <authorList>
            <person name="Woo H."/>
        </authorList>
    </citation>
    <scope>NUCLEOTIDE SEQUENCE</scope>
    <source>
        <strain evidence="3">HCMS5-2</strain>
    </source>
</reference>
<dbReference type="Gene3D" id="1.50.10.10">
    <property type="match status" value="1"/>
</dbReference>
<comment type="caution">
    <text evidence="3">The sequence shown here is derived from an EMBL/GenBank/DDBJ whole genome shotgun (WGS) entry which is preliminary data.</text>
</comment>
<evidence type="ECO:0000256" key="1">
    <source>
        <dbReference type="ARBA" id="ARBA00022801"/>
    </source>
</evidence>
<accession>A0ABT4LB69</accession>
<dbReference type="InterPro" id="IPR001661">
    <property type="entry name" value="Glyco_hydro_37"/>
</dbReference>
<dbReference type="PANTHER" id="PTHR23403:SF1">
    <property type="entry name" value="TREHALASE"/>
    <property type="match status" value="1"/>
</dbReference>
<dbReference type="RefSeq" id="WP_269428216.1">
    <property type="nucleotide sequence ID" value="NZ_JAPWGM010000005.1"/>
</dbReference>
<dbReference type="InterPro" id="IPR012341">
    <property type="entry name" value="6hp_glycosidase-like_sf"/>
</dbReference>
<keyword evidence="4" id="KW-1185">Reference proteome</keyword>
<gene>
    <name evidence="3" type="primary">treF</name>
    <name evidence="3" type="ORF">O0955_14215</name>
</gene>
<dbReference type="InterPro" id="IPR018232">
    <property type="entry name" value="Glyco_hydro_37_CS"/>
</dbReference>
<dbReference type="SUPFAM" id="SSF48208">
    <property type="entry name" value="Six-hairpin glycosidases"/>
    <property type="match status" value="1"/>
</dbReference>
<protein>
    <submittedName>
        <fullName evidence="3">Alpha,alpha-trehalase TreF</fullName>
    </submittedName>
</protein>
<name>A0ABT4LB69_9SPHI</name>
<dbReference type="PROSITE" id="PS00928">
    <property type="entry name" value="TREHALASE_2"/>
    <property type="match status" value="1"/>
</dbReference>
<organism evidence="3 4">
    <name type="scientific">Pedobacter punctiformis</name>
    <dbReference type="NCBI Taxonomy" id="3004097"/>
    <lineage>
        <taxon>Bacteria</taxon>
        <taxon>Pseudomonadati</taxon>
        <taxon>Bacteroidota</taxon>
        <taxon>Sphingobacteriia</taxon>
        <taxon>Sphingobacteriales</taxon>
        <taxon>Sphingobacteriaceae</taxon>
        <taxon>Pedobacter</taxon>
    </lineage>
</organism>
<dbReference type="Proteomes" id="UP001144347">
    <property type="component" value="Unassembled WGS sequence"/>
</dbReference>
<dbReference type="InterPro" id="IPR008928">
    <property type="entry name" value="6-hairpin_glycosidase_sf"/>
</dbReference>
<dbReference type="EMBL" id="JAPWGM010000005">
    <property type="protein sequence ID" value="MCZ4245160.1"/>
    <property type="molecule type" value="Genomic_DNA"/>
</dbReference>
<dbReference type="PANTHER" id="PTHR23403">
    <property type="entry name" value="TREHALASE"/>
    <property type="match status" value="1"/>
</dbReference>
<evidence type="ECO:0000256" key="2">
    <source>
        <dbReference type="ARBA" id="ARBA00023295"/>
    </source>
</evidence>
<dbReference type="PRINTS" id="PR00744">
    <property type="entry name" value="GLHYDRLASE37"/>
</dbReference>
<keyword evidence="2" id="KW-0326">Glycosidase</keyword>
<evidence type="ECO:0000313" key="4">
    <source>
        <dbReference type="Proteomes" id="UP001144347"/>
    </source>
</evidence>
<proteinExistence type="predicted"/>
<dbReference type="NCBIfam" id="NF009773">
    <property type="entry name" value="PRK13270.1"/>
    <property type="match status" value="1"/>
</dbReference>
<dbReference type="Pfam" id="PF01204">
    <property type="entry name" value="Trehalase"/>
    <property type="match status" value="1"/>
</dbReference>
<keyword evidence="1" id="KW-0378">Hydrolase</keyword>